<feature type="transmembrane region" description="Helical" evidence="2">
    <location>
        <begin position="167"/>
        <end position="193"/>
    </location>
</feature>
<dbReference type="AlphaFoldDB" id="A0A2M7U921"/>
<feature type="transmembrane region" description="Helical" evidence="2">
    <location>
        <begin position="6"/>
        <end position="24"/>
    </location>
</feature>
<reference evidence="4" key="1">
    <citation type="submission" date="2017-09" db="EMBL/GenBank/DDBJ databases">
        <title>Depth-based differentiation of microbial function through sediment-hosted aquifers and enrichment of novel symbionts in the deep terrestrial subsurface.</title>
        <authorList>
            <person name="Probst A.J."/>
            <person name="Ladd B."/>
            <person name="Jarett J.K."/>
            <person name="Geller-Mcgrath D.E."/>
            <person name="Sieber C.M.K."/>
            <person name="Emerson J.B."/>
            <person name="Anantharaman K."/>
            <person name="Thomas B.C."/>
            <person name="Malmstrom R."/>
            <person name="Stieglmeier M."/>
            <person name="Klingl A."/>
            <person name="Woyke T."/>
            <person name="Ryan C.M."/>
            <person name="Banfield J.F."/>
        </authorList>
    </citation>
    <scope>NUCLEOTIDE SEQUENCE [LARGE SCALE GENOMIC DNA]</scope>
</reference>
<evidence type="ECO:0000313" key="3">
    <source>
        <dbReference type="EMBL" id="PIZ67718.1"/>
    </source>
</evidence>
<dbReference type="SUPFAM" id="SSF53756">
    <property type="entry name" value="UDP-Glycosyltransferase/glycogen phosphorylase"/>
    <property type="match status" value="1"/>
</dbReference>
<keyword evidence="2" id="KW-0812">Transmembrane</keyword>
<dbReference type="Pfam" id="PF00982">
    <property type="entry name" value="Glyco_transf_20"/>
    <property type="match status" value="1"/>
</dbReference>
<dbReference type="GO" id="GO:0005992">
    <property type="term" value="P:trehalose biosynthetic process"/>
    <property type="evidence" value="ECO:0007669"/>
    <property type="project" value="InterPro"/>
</dbReference>
<dbReference type="InterPro" id="IPR001830">
    <property type="entry name" value="Glyco_trans_20"/>
</dbReference>
<sequence>MKQTVITILTFLIIITLVVLFFTLNQSSREEQRLTTDLQYRTTLLADSLKEKVNPYVIYNNKEQLQIMIDQFTEDKRVTTVILYDNKDNIIASSSAVNLDISNIDTIVTNSMDEDKVSADFIKLDGKKSYVFALPLHQDTNIIGSLTLIQNAGFIDDRLSEVWKNNLIRLGVQATLILLAILLTVRFIIYLPIKDLVETIRRSRMHEENTPPKKIPENFIFGPLIREISHFSKNLYEARMAAKEEARFNIDKIDSPWTEQRLYEYVKKILNNRNVFVISNREPYVHTKKSGKISYFVPASGMVTAIEPMIEACEGTWIASGSGDADRLVVDNNDKIKVPPDDPKYVLKRVWLTKEEEKKYYYGFANEGIWPLCHMAHTRPIFREEDWEVYKSVNGKFASVLLKEIKKIDKPVIIIQDYHFSLLPRMIKDSRPDAQIGIFWHIPWPNPEAFSICPFRKEILSGMLGADLIGFHTQLHCNNFIETAGRELEALIDLEQFTITKKAHKSYIKPFPISIAFSGNNDKKTNPEEILERLDIKKTKYMGIGVDRLDYTKGILERLMAIEQLLKNNPAYRNNFTFVQVAPPSRSQIIAYSNLEEQVESEVNRINSLYKSNGWKPIIYLNKHHNHEDINELYRAANVCLVTSLHDGMNLVAKEFVAARHDEKGVLVLSKFAGASRELKDAIIINPYDINELSESIDKALQMSNLEQKKRMKRMRDSIKRNDIYHWSANLLKNLINLG</sequence>
<dbReference type="GO" id="GO:0003825">
    <property type="term" value="F:alpha,alpha-trehalose-phosphate synthase (UDP-forming) activity"/>
    <property type="evidence" value="ECO:0007669"/>
    <property type="project" value="TreeGrafter"/>
</dbReference>
<dbReference type="PANTHER" id="PTHR10788">
    <property type="entry name" value="TREHALOSE-6-PHOSPHATE SYNTHASE"/>
    <property type="match status" value="1"/>
</dbReference>
<comment type="caution">
    <text evidence="3">The sequence shown here is derived from an EMBL/GenBank/DDBJ whole genome shotgun (WGS) entry which is preliminary data.</text>
</comment>
<dbReference type="PANTHER" id="PTHR10788:SF106">
    <property type="entry name" value="BCDNA.GH08860"/>
    <property type="match status" value="1"/>
</dbReference>
<gene>
    <name evidence="3" type="ORF">COY12_01325</name>
</gene>
<dbReference type="Proteomes" id="UP000229506">
    <property type="component" value="Unassembled WGS sequence"/>
</dbReference>
<dbReference type="Gene3D" id="3.30.450.20">
    <property type="entry name" value="PAS domain"/>
    <property type="match status" value="1"/>
</dbReference>
<accession>A0A2M7U921</accession>
<name>A0A2M7U921_9BACT</name>
<proteinExistence type="inferred from homology"/>
<dbReference type="EMBL" id="PFOF01000041">
    <property type="protein sequence ID" value="PIZ67718.1"/>
    <property type="molecule type" value="Genomic_DNA"/>
</dbReference>
<dbReference type="Gene3D" id="3.40.50.2000">
    <property type="entry name" value="Glycogen Phosphorylase B"/>
    <property type="match status" value="2"/>
</dbReference>
<keyword evidence="2" id="KW-1133">Transmembrane helix</keyword>
<evidence type="ECO:0000256" key="1">
    <source>
        <dbReference type="ARBA" id="ARBA00008799"/>
    </source>
</evidence>
<evidence type="ECO:0000256" key="2">
    <source>
        <dbReference type="SAM" id="Phobius"/>
    </source>
</evidence>
<keyword evidence="2" id="KW-0472">Membrane</keyword>
<comment type="similarity">
    <text evidence="1">Belongs to the glycosyltransferase 20 family.</text>
</comment>
<protein>
    <submittedName>
        <fullName evidence="3">Trehalose-6-phosphate synthase</fullName>
    </submittedName>
</protein>
<evidence type="ECO:0000313" key="4">
    <source>
        <dbReference type="Proteomes" id="UP000229506"/>
    </source>
</evidence>
<organism evidence="3 4">
    <name type="scientific">Candidatus Roizmanbacteria bacterium CG_4_10_14_0_2_um_filter_33_96</name>
    <dbReference type="NCBI Taxonomy" id="1974821"/>
    <lineage>
        <taxon>Bacteria</taxon>
        <taxon>Candidatus Roizmaniibacteriota</taxon>
    </lineage>
</organism>
<dbReference type="CDD" id="cd03788">
    <property type="entry name" value="GT20_TPS"/>
    <property type="match status" value="1"/>
</dbReference>